<dbReference type="GO" id="GO:0042941">
    <property type="term" value="P:D-alanine transmembrane transport"/>
    <property type="evidence" value="ECO:0007669"/>
    <property type="project" value="TreeGrafter"/>
</dbReference>
<dbReference type="GO" id="GO:1903805">
    <property type="term" value="P:L-valine import across plasma membrane"/>
    <property type="evidence" value="ECO:0007669"/>
    <property type="project" value="TreeGrafter"/>
</dbReference>
<dbReference type="EMBL" id="LNCD01000042">
    <property type="protein sequence ID" value="KWV56100.1"/>
    <property type="molecule type" value="Genomic_DNA"/>
</dbReference>
<dbReference type="InterPro" id="IPR051120">
    <property type="entry name" value="ABC_AA/LPS_Transport"/>
</dbReference>
<dbReference type="GO" id="GO:0005886">
    <property type="term" value="C:plasma membrane"/>
    <property type="evidence" value="ECO:0007669"/>
    <property type="project" value="TreeGrafter"/>
</dbReference>
<evidence type="ECO:0000313" key="6">
    <source>
        <dbReference type="Proteomes" id="UP000068164"/>
    </source>
</evidence>
<protein>
    <recommendedName>
        <fullName evidence="4">ABC transporter domain-containing protein</fullName>
    </recommendedName>
</protein>
<dbReference type="RefSeq" id="WP_062369385.1">
    <property type="nucleotide sequence ID" value="NZ_LNCD01000042.1"/>
</dbReference>
<evidence type="ECO:0000256" key="3">
    <source>
        <dbReference type="ARBA" id="ARBA00022840"/>
    </source>
</evidence>
<accession>A0A109JW36</accession>
<dbReference type="SUPFAM" id="SSF52540">
    <property type="entry name" value="P-loop containing nucleoside triphosphate hydrolases"/>
    <property type="match status" value="1"/>
</dbReference>
<dbReference type="Pfam" id="PF12399">
    <property type="entry name" value="BCA_ABC_TP_C"/>
    <property type="match status" value="1"/>
</dbReference>
<dbReference type="GO" id="GO:0005524">
    <property type="term" value="F:ATP binding"/>
    <property type="evidence" value="ECO:0007669"/>
    <property type="project" value="UniProtKB-KW"/>
</dbReference>
<dbReference type="AlphaFoldDB" id="A0A109JW36"/>
<reference evidence="5 6" key="1">
    <citation type="submission" date="2015-11" db="EMBL/GenBank/DDBJ databases">
        <title>Draft Genome Sequence of the Strain BR 10423 (Rhizobium sp.) isolated from nodules of Mimosa pudica.</title>
        <authorList>
            <person name="Barauna A.C."/>
            <person name="Zilli J.E."/>
            <person name="Simoes-Araujo J.L."/>
            <person name="Reis V.M."/>
            <person name="James E.K."/>
            <person name="Reis F.B.Jr."/>
            <person name="Rouws L.F."/>
            <person name="Passos S.R."/>
            <person name="Gois S.R."/>
        </authorList>
    </citation>
    <scope>NUCLEOTIDE SEQUENCE [LARGE SCALE GENOMIC DNA]</scope>
    <source>
        <strain evidence="5 6">BR10423</strain>
    </source>
</reference>
<dbReference type="InterPro" id="IPR003593">
    <property type="entry name" value="AAA+_ATPase"/>
</dbReference>
<evidence type="ECO:0000313" key="5">
    <source>
        <dbReference type="EMBL" id="KWV56100.1"/>
    </source>
</evidence>
<dbReference type="PANTHER" id="PTHR45772:SF7">
    <property type="entry name" value="AMINO ACID ABC TRANSPORTER ATP-BINDING PROTEIN"/>
    <property type="match status" value="1"/>
</dbReference>
<dbReference type="GO" id="GO:0005304">
    <property type="term" value="F:L-valine transmembrane transporter activity"/>
    <property type="evidence" value="ECO:0007669"/>
    <property type="project" value="TreeGrafter"/>
</dbReference>
<keyword evidence="3" id="KW-0067">ATP-binding</keyword>
<sequence length="246" mass="26025">MPDVNQSQAILELSNLQKHFGALRVLDGINLTVPKGSILGMIGPNGAGKTTLFNVIAGVLPVNGGAIRFQGKDITKVSVWNRSRQGIGRTYQIPKPFSNMSVFENVLAAALHGGGLAMGDASFHAEEVLEQVNLAHRSETQAGELSLLDLKRLELAKALGSAPRLLLLDEIAGGLTDAECDTLLQIISDVSSRGTTIVWIEHVLRALRRAADSIVVLYGGKLIANGSPDAVLADKAVKDVYLGAGE</sequence>
<evidence type="ECO:0000256" key="1">
    <source>
        <dbReference type="ARBA" id="ARBA00022448"/>
    </source>
</evidence>
<dbReference type="OrthoDB" id="9779872at2"/>
<dbReference type="Gene3D" id="3.40.50.300">
    <property type="entry name" value="P-loop containing nucleotide triphosphate hydrolases"/>
    <property type="match status" value="1"/>
</dbReference>
<dbReference type="InterPro" id="IPR003439">
    <property type="entry name" value="ABC_transporter-like_ATP-bd"/>
</dbReference>
<keyword evidence="1" id="KW-0813">Transport</keyword>
<dbReference type="Pfam" id="PF00005">
    <property type="entry name" value="ABC_tran"/>
    <property type="match status" value="1"/>
</dbReference>
<keyword evidence="2" id="KW-0547">Nucleotide-binding</keyword>
<dbReference type="GO" id="GO:0016887">
    <property type="term" value="F:ATP hydrolysis activity"/>
    <property type="evidence" value="ECO:0007669"/>
    <property type="project" value="InterPro"/>
</dbReference>
<dbReference type="GO" id="GO:0015192">
    <property type="term" value="F:L-phenylalanine transmembrane transporter activity"/>
    <property type="evidence" value="ECO:0007669"/>
    <property type="project" value="TreeGrafter"/>
</dbReference>
<organism evidence="5 6">
    <name type="scientific">Rhizobium altiplani</name>
    <dbReference type="NCBI Taxonomy" id="1864509"/>
    <lineage>
        <taxon>Bacteria</taxon>
        <taxon>Pseudomonadati</taxon>
        <taxon>Pseudomonadota</taxon>
        <taxon>Alphaproteobacteria</taxon>
        <taxon>Hyphomicrobiales</taxon>
        <taxon>Rhizobiaceae</taxon>
        <taxon>Rhizobium/Agrobacterium group</taxon>
        <taxon>Rhizobium</taxon>
    </lineage>
</organism>
<keyword evidence="6" id="KW-1185">Reference proteome</keyword>
<dbReference type="Proteomes" id="UP000068164">
    <property type="component" value="Unassembled WGS sequence"/>
</dbReference>
<gene>
    <name evidence="5" type="ORF">AS026_34815</name>
</gene>
<dbReference type="InterPro" id="IPR032823">
    <property type="entry name" value="BCA_ABC_TP_C"/>
</dbReference>
<dbReference type="CDD" id="cd03219">
    <property type="entry name" value="ABC_Mj1267_LivG_branched"/>
    <property type="match status" value="1"/>
</dbReference>
<dbReference type="GO" id="GO:1903806">
    <property type="term" value="P:L-isoleucine import across plasma membrane"/>
    <property type="evidence" value="ECO:0007669"/>
    <property type="project" value="TreeGrafter"/>
</dbReference>
<dbReference type="GO" id="GO:0015808">
    <property type="term" value="P:L-alanine transport"/>
    <property type="evidence" value="ECO:0007669"/>
    <property type="project" value="TreeGrafter"/>
</dbReference>
<dbReference type="InterPro" id="IPR027417">
    <property type="entry name" value="P-loop_NTPase"/>
</dbReference>
<evidence type="ECO:0000256" key="2">
    <source>
        <dbReference type="ARBA" id="ARBA00022741"/>
    </source>
</evidence>
<dbReference type="GO" id="GO:0015188">
    <property type="term" value="F:L-isoleucine transmembrane transporter activity"/>
    <property type="evidence" value="ECO:0007669"/>
    <property type="project" value="TreeGrafter"/>
</dbReference>
<proteinExistence type="predicted"/>
<dbReference type="SMART" id="SM00382">
    <property type="entry name" value="AAA"/>
    <property type="match status" value="1"/>
</dbReference>
<comment type="caution">
    <text evidence="5">The sequence shown here is derived from an EMBL/GenBank/DDBJ whole genome shotgun (WGS) entry which is preliminary data.</text>
</comment>
<evidence type="ECO:0000259" key="4">
    <source>
        <dbReference type="PROSITE" id="PS50893"/>
    </source>
</evidence>
<dbReference type="PROSITE" id="PS50893">
    <property type="entry name" value="ABC_TRANSPORTER_2"/>
    <property type="match status" value="1"/>
</dbReference>
<feature type="domain" description="ABC transporter" evidence="4">
    <location>
        <begin position="11"/>
        <end position="244"/>
    </location>
</feature>
<name>A0A109JW36_9HYPH</name>
<dbReference type="PANTHER" id="PTHR45772">
    <property type="entry name" value="CONSERVED COMPONENT OF ABC TRANSPORTER FOR NATURAL AMINO ACIDS-RELATED"/>
    <property type="match status" value="1"/>
</dbReference>